<feature type="transmembrane region" description="Helical" evidence="6">
    <location>
        <begin position="145"/>
        <end position="167"/>
    </location>
</feature>
<reference evidence="8 9" key="1">
    <citation type="submission" date="2015-11" db="EMBL/GenBank/DDBJ databases">
        <title>Long Read and Single Molecule DNA Sequencing Simplifies Genome Assembly and TAL Effector Gene Analysis of Xanthomonas translucens.</title>
        <authorList>
            <person name="Peng Z."/>
            <person name="Hu Y."/>
            <person name="Xie J."/>
            <person name="Potnis N."/>
            <person name="Akhunova A."/>
            <person name="Jones J."/>
            <person name="Liu Z."/>
            <person name="White F."/>
            <person name="Liu S."/>
        </authorList>
    </citation>
    <scope>NUCLEOTIDE SEQUENCE [LARGE SCALE GENOMIC DNA]</scope>
    <source>
        <strain evidence="8 9">B1</strain>
    </source>
</reference>
<organism evidence="8 9">
    <name type="scientific">Xanthomonas campestris pv. translucens</name>
    <dbReference type="NCBI Taxonomy" id="343"/>
    <lineage>
        <taxon>Bacteria</taxon>
        <taxon>Pseudomonadati</taxon>
        <taxon>Pseudomonadota</taxon>
        <taxon>Gammaproteobacteria</taxon>
        <taxon>Lysobacterales</taxon>
        <taxon>Lysobacteraceae</taxon>
        <taxon>Xanthomonas</taxon>
        <taxon>Xanthomonas translucens group</taxon>
    </lineage>
</organism>
<evidence type="ECO:0000256" key="3">
    <source>
        <dbReference type="ARBA" id="ARBA00022692"/>
    </source>
</evidence>
<dbReference type="RefSeq" id="WP_060747632.1">
    <property type="nucleotide sequence ID" value="NZ_CP093447.1"/>
</dbReference>
<dbReference type="Pfam" id="PF05231">
    <property type="entry name" value="MASE1"/>
    <property type="match status" value="1"/>
</dbReference>
<keyword evidence="4 6" id="KW-1133">Transmembrane helix</keyword>
<feature type="transmembrane region" description="Helical" evidence="6">
    <location>
        <begin position="111"/>
        <end position="133"/>
    </location>
</feature>
<feature type="domain" description="MASE1" evidence="7">
    <location>
        <begin position="5"/>
        <end position="279"/>
    </location>
</feature>
<evidence type="ECO:0000259" key="7">
    <source>
        <dbReference type="Pfam" id="PF05231"/>
    </source>
</evidence>
<comment type="caution">
    <text evidence="8">The sequence shown here is derived from an EMBL/GenBank/DDBJ whole genome shotgun (WGS) entry which is preliminary data.</text>
</comment>
<evidence type="ECO:0000256" key="2">
    <source>
        <dbReference type="ARBA" id="ARBA00022475"/>
    </source>
</evidence>
<dbReference type="GO" id="GO:0005886">
    <property type="term" value="C:plasma membrane"/>
    <property type="evidence" value="ECO:0007669"/>
    <property type="project" value="UniProtKB-SubCell"/>
</dbReference>
<evidence type="ECO:0000256" key="1">
    <source>
        <dbReference type="ARBA" id="ARBA00004651"/>
    </source>
</evidence>
<sequence length="521" mass="57232">MDAFKRLGWTCACAGLYYLAFRFAWFHSADQFFLPAGLRIACLLFLPYRLWPSIFIGDAAATLSLRIPFAEANNFPVSWAYCSALLFSPVLSLGALALRRYWPAAYTREKYLPCTLLALAVWGVAANIALNALFSGPIESPLATYAYKVSTGQFLTSIVAVLPIMVWLRRAEVTNWNRLIRDSLLCVGALLSAYFGAGLVEESWQRLALLGMMILPALTLTVLHGWRGAAIGVVAANVSLGLSIPSTGLFGNRDLDVFVAQQTLAVMGTSLLLVGAAMSKEFDRNRLLVHATREQRLLARADHLSAEQSLRARAEAIAEAQQRISCAYRETVSRLRQGGHYALAMHINAESVASTRIVYQQASDLYPFQLENSGLFAVLRSAEFARKLAGGSAEFRLTGSIAGHSLAFQLVAYRCICHAIEMLPCQAYRVSVKAGHSQNPQWIAVVVASAERRSATRTKASRMAQVQLSAKLQAYGGRHRFERRKVAILLTDLDHGLRNGTTIQDSFLAPFTTLTTKSSEL</sequence>
<keyword evidence="3 6" id="KW-0812">Transmembrane</keyword>
<keyword evidence="5 6" id="KW-0472">Membrane</keyword>
<keyword evidence="2" id="KW-1003">Cell membrane</keyword>
<feature type="transmembrane region" description="Helical" evidence="6">
    <location>
        <begin position="257"/>
        <end position="278"/>
    </location>
</feature>
<dbReference type="Proteomes" id="UP000055854">
    <property type="component" value="Unassembled WGS sequence"/>
</dbReference>
<gene>
    <name evidence="8" type="ORF">ATB53_00355</name>
</gene>
<evidence type="ECO:0000256" key="6">
    <source>
        <dbReference type="SAM" id="Phobius"/>
    </source>
</evidence>
<evidence type="ECO:0000313" key="8">
    <source>
        <dbReference type="EMBL" id="KWV17166.1"/>
    </source>
</evidence>
<dbReference type="AlphaFoldDB" id="A0A120EZ90"/>
<protein>
    <recommendedName>
        <fullName evidence="7">MASE1 domain-containing protein</fullName>
    </recommendedName>
</protein>
<feature type="transmembrane region" description="Helical" evidence="6">
    <location>
        <begin position="230"/>
        <end position="251"/>
    </location>
</feature>
<dbReference type="EMBL" id="LNTA01000001">
    <property type="protein sequence ID" value="KWV17166.1"/>
    <property type="molecule type" value="Genomic_DNA"/>
</dbReference>
<feature type="transmembrane region" description="Helical" evidence="6">
    <location>
        <begin position="78"/>
        <end position="99"/>
    </location>
</feature>
<evidence type="ECO:0000256" key="4">
    <source>
        <dbReference type="ARBA" id="ARBA00022989"/>
    </source>
</evidence>
<accession>A0A120EZ90</accession>
<feature type="transmembrane region" description="Helical" evidence="6">
    <location>
        <begin position="179"/>
        <end position="197"/>
    </location>
</feature>
<name>A0A120EZ90_XANCT</name>
<dbReference type="InterPro" id="IPR007895">
    <property type="entry name" value="MASE1"/>
</dbReference>
<evidence type="ECO:0000313" key="9">
    <source>
        <dbReference type="Proteomes" id="UP000055854"/>
    </source>
</evidence>
<dbReference type="OrthoDB" id="6876341at2"/>
<evidence type="ECO:0000256" key="5">
    <source>
        <dbReference type="ARBA" id="ARBA00023136"/>
    </source>
</evidence>
<feature type="transmembrane region" description="Helical" evidence="6">
    <location>
        <begin position="6"/>
        <end position="25"/>
    </location>
</feature>
<comment type="subcellular location">
    <subcellularLocation>
        <location evidence="1">Cell membrane</location>
        <topology evidence="1">Multi-pass membrane protein</topology>
    </subcellularLocation>
</comment>
<proteinExistence type="predicted"/>